<keyword evidence="3" id="KW-1185">Reference proteome</keyword>
<sequence length="136" mass="14704">MSYRRVNEVRLNSLIPHMKQSKPVCQDPHLRPSMNSSLIAVSIGGSASKPGLTNSAGPSGRDYIATLPLKPCMKSRGTHQRLHVRSTLSTGSIQRYARFPAQTPGGLPASPRAPKPRHTLGKARPHGHPQSDVTQS</sequence>
<dbReference type="Proteomes" id="UP001295444">
    <property type="component" value="Chromosome 02"/>
</dbReference>
<protein>
    <submittedName>
        <fullName evidence="2">Uncharacterized protein</fullName>
    </submittedName>
</protein>
<evidence type="ECO:0000313" key="2">
    <source>
        <dbReference type="EMBL" id="CAH2252291.1"/>
    </source>
</evidence>
<organism evidence="2 3">
    <name type="scientific">Pelobates cultripes</name>
    <name type="common">Western spadefoot toad</name>
    <dbReference type="NCBI Taxonomy" id="61616"/>
    <lineage>
        <taxon>Eukaryota</taxon>
        <taxon>Metazoa</taxon>
        <taxon>Chordata</taxon>
        <taxon>Craniata</taxon>
        <taxon>Vertebrata</taxon>
        <taxon>Euteleostomi</taxon>
        <taxon>Amphibia</taxon>
        <taxon>Batrachia</taxon>
        <taxon>Anura</taxon>
        <taxon>Pelobatoidea</taxon>
        <taxon>Pelobatidae</taxon>
        <taxon>Pelobates</taxon>
    </lineage>
</organism>
<dbReference type="EMBL" id="OW240913">
    <property type="protein sequence ID" value="CAH2252291.1"/>
    <property type="molecule type" value="Genomic_DNA"/>
</dbReference>
<name>A0AAD1RG89_PELCU</name>
<reference evidence="2" key="1">
    <citation type="submission" date="2022-03" db="EMBL/GenBank/DDBJ databases">
        <authorList>
            <person name="Alioto T."/>
            <person name="Alioto T."/>
            <person name="Gomez Garrido J."/>
        </authorList>
    </citation>
    <scope>NUCLEOTIDE SEQUENCE</scope>
</reference>
<accession>A0AAD1RG89</accession>
<dbReference type="AlphaFoldDB" id="A0AAD1RG89"/>
<evidence type="ECO:0000313" key="3">
    <source>
        <dbReference type="Proteomes" id="UP001295444"/>
    </source>
</evidence>
<proteinExistence type="predicted"/>
<feature type="region of interest" description="Disordered" evidence="1">
    <location>
        <begin position="76"/>
        <end position="136"/>
    </location>
</feature>
<gene>
    <name evidence="2" type="ORF">PECUL_23A040395</name>
</gene>
<feature type="compositionally biased region" description="Basic residues" evidence="1">
    <location>
        <begin position="114"/>
        <end position="127"/>
    </location>
</feature>
<evidence type="ECO:0000256" key="1">
    <source>
        <dbReference type="SAM" id="MobiDB-lite"/>
    </source>
</evidence>